<comment type="caution">
    <text evidence="1">The sequence shown here is derived from an EMBL/GenBank/DDBJ whole genome shotgun (WGS) entry which is preliminary data.</text>
</comment>
<proteinExistence type="predicted"/>
<evidence type="ECO:0000313" key="1">
    <source>
        <dbReference type="EMBL" id="KAH7907453.1"/>
    </source>
</evidence>
<gene>
    <name evidence="1" type="ORF">BJ138DRAFT_1014480</name>
</gene>
<dbReference type="Proteomes" id="UP000790377">
    <property type="component" value="Unassembled WGS sequence"/>
</dbReference>
<name>A0ACB8A435_9AGAM</name>
<keyword evidence="1" id="KW-0378">Hydrolase</keyword>
<organism evidence="1 2">
    <name type="scientific">Hygrophoropsis aurantiaca</name>
    <dbReference type="NCBI Taxonomy" id="72124"/>
    <lineage>
        <taxon>Eukaryota</taxon>
        <taxon>Fungi</taxon>
        <taxon>Dikarya</taxon>
        <taxon>Basidiomycota</taxon>
        <taxon>Agaricomycotina</taxon>
        <taxon>Agaricomycetes</taxon>
        <taxon>Agaricomycetidae</taxon>
        <taxon>Boletales</taxon>
        <taxon>Coniophorineae</taxon>
        <taxon>Hygrophoropsidaceae</taxon>
        <taxon>Hygrophoropsis</taxon>
    </lineage>
</organism>
<keyword evidence="2" id="KW-1185">Reference proteome</keyword>
<evidence type="ECO:0000313" key="2">
    <source>
        <dbReference type="Proteomes" id="UP000790377"/>
    </source>
</evidence>
<reference evidence="1" key="1">
    <citation type="journal article" date="2021" name="New Phytol.">
        <title>Evolutionary innovations through gain and loss of genes in the ectomycorrhizal Boletales.</title>
        <authorList>
            <person name="Wu G."/>
            <person name="Miyauchi S."/>
            <person name="Morin E."/>
            <person name="Kuo A."/>
            <person name="Drula E."/>
            <person name="Varga T."/>
            <person name="Kohler A."/>
            <person name="Feng B."/>
            <person name="Cao Y."/>
            <person name="Lipzen A."/>
            <person name="Daum C."/>
            <person name="Hundley H."/>
            <person name="Pangilinan J."/>
            <person name="Johnson J."/>
            <person name="Barry K."/>
            <person name="LaButti K."/>
            <person name="Ng V."/>
            <person name="Ahrendt S."/>
            <person name="Min B."/>
            <person name="Choi I.G."/>
            <person name="Park H."/>
            <person name="Plett J.M."/>
            <person name="Magnuson J."/>
            <person name="Spatafora J.W."/>
            <person name="Nagy L.G."/>
            <person name="Henrissat B."/>
            <person name="Grigoriev I.V."/>
            <person name="Yang Z.L."/>
            <person name="Xu J."/>
            <person name="Martin F.M."/>
        </authorList>
    </citation>
    <scope>NUCLEOTIDE SEQUENCE</scope>
    <source>
        <strain evidence="1">ATCC 28755</strain>
    </source>
</reference>
<protein>
    <submittedName>
        <fullName evidence="1">Alpha/Beta hydrolase protein</fullName>
    </submittedName>
</protein>
<dbReference type="EMBL" id="MU267903">
    <property type="protein sequence ID" value="KAH7907453.1"/>
    <property type="molecule type" value="Genomic_DNA"/>
</dbReference>
<accession>A0ACB8A435</accession>
<sequence length="391" mass="42615">MVFECKDQPKKGLYLAYQALSTLLVRLPLWAAWYLPPCTRPRPSWSWAHTLAVQMVRHVTYVTTVVGGIRPRPDWRAIAPTGGDAEGVWVPGAPDLITGDLKTFAHVSEVEPQSIPGYWYSTPGTTTTPRPPSTPADTDKVFYCLHGGGYIQLSAHPSDHTANITRSLVALGCAPRAFALEYRLSATHPYPDRFPFPAALLDAVAGYAYLVRDVGYRPQNIILVGDSAGGNLALALVRYLVESRQNGAPPGQLLLLSPWTDLSLRAAHNTGSSLSNTADYLGDPDTRRGLYSKEAYLAPYGLRFAAVNRYVSPVVAGARFCGFPRTFVTAGTAERFLDQIRALAGRMGADMGVGAEGVVLYEARDAVHDYLAFGWHPGRAGTLQAIKEWLR</sequence>